<dbReference type="GeneID" id="94834475"/>
<gene>
    <name evidence="1" type="ORF">TRFO_17752</name>
</gene>
<reference evidence="1" key="1">
    <citation type="submission" date="2016-10" db="EMBL/GenBank/DDBJ databases">
        <authorList>
            <person name="Benchimol M."/>
            <person name="Almeida L.G."/>
            <person name="Vasconcelos A.T."/>
            <person name="Perreira-Neves A."/>
            <person name="Rosa I.A."/>
            <person name="Tasca T."/>
            <person name="Bogo M.R."/>
            <person name="de Souza W."/>
        </authorList>
    </citation>
    <scope>NUCLEOTIDE SEQUENCE [LARGE SCALE GENOMIC DNA]</scope>
    <source>
        <strain evidence="1">K</strain>
    </source>
</reference>
<name>A0A1J4KRU8_9EUKA</name>
<dbReference type="Proteomes" id="UP000179807">
    <property type="component" value="Unassembled WGS sequence"/>
</dbReference>
<dbReference type="EMBL" id="MLAK01000564">
    <property type="protein sequence ID" value="OHT12390.1"/>
    <property type="molecule type" value="Genomic_DNA"/>
</dbReference>
<evidence type="ECO:0000313" key="1">
    <source>
        <dbReference type="EMBL" id="OHT12390.1"/>
    </source>
</evidence>
<organism evidence="1 2">
    <name type="scientific">Tritrichomonas foetus</name>
    <dbReference type="NCBI Taxonomy" id="1144522"/>
    <lineage>
        <taxon>Eukaryota</taxon>
        <taxon>Metamonada</taxon>
        <taxon>Parabasalia</taxon>
        <taxon>Tritrichomonadida</taxon>
        <taxon>Tritrichomonadidae</taxon>
        <taxon>Tritrichomonas</taxon>
    </lineage>
</organism>
<dbReference type="AlphaFoldDB" id="A0A1J4KRU8"/>
<evidence type="ECO:0000313" key="2">
    <source>
        <dbReference type="Proteomes" id="UP000179807"/>
    </source>
</evidence>
<protein>
    <recommendedName>
        <fullName evidence="3">Tubby C-terminal domain-containing protein</fullName>
    </recommendedName>
</protein>
<keyword evidence="2" id="KW-1185">Reference proteome</keyword>
<sequence length="197" mass="22669">MSCSCAETLKLRLFSIKFKIEKILIVSPKLRSNLTELNNCIVVSKEKKTLSGHPRFYMYSGDQEKLILVAEKQNNEWVVSTDSKNCCKDNGNFVGILKNNIKNTFVGSNEVEQIRIRKIELTSNSYNISFLMNSELKSLTQDALIDSFSFKYEKKDALFVSQIAKHEYSLNFSNNLTNFQSFCCAISFALFLKKKYF</sequence>
<evidence type="ECO:0008006" key="3">
    <source>
        <dbReference type="Google" id="ProtNLM"/>
    </source>
</evidence>
<accession>A0A1J4KRU8</accession>
<dbReference type="VEuPathDB" id="TrichDB:TRFO_17752"/>
<comment type="caution">
    <text evidence="1">The sequence shown here is derived from an EMBL/GenBank/DDBJ whole genome shotgun (WGS) entry which is preliminary data.</text>
</comment>
<proteinExistence type="predicted"/>
<dbReference type="RefSeq" id="XP_068365526.1">
    <property type="nucleotide sequence ID" value="XM_068499771.1"/>
</dbReference>